<keyword evidence="7" id="KW-1185">Reference proteome</keyword>
<sequence length="231" mass="25445">MYDSLSNPSLAATPTISASSQPHEKMWSPAFQRGRGSAACKRAMDVILAGAAVLVLLPALLMIALAVVLESRGPVLFRQRRTGRDGKVFTILKFRSMTVTEDGEKIAHASKNDKRVTRVGAFIRATSLDELPQLLNVVMGDMSLVGPRPHALAHDNHYGALLPRYADRFAVRPGLTGLAQILGLRGEIHQLSCMARRVEADVEYAAGWTFRDDLLIIWRTVPMILKRVNAY</sequence>
<protein>
    <submittedName>
        <fullName evidence="6">Exopolysaccharide biosynthesis protein</fullName>
    </submittedName>
</protein>
<dbReference type="Pfam" id="PF02397">
    <property type="entry name" value="Bac_transf"/>
    <property type="match status" value="1"/>
</dbReference>
<evidence type="ECO:0000256" key="4">
    <source>
        <dbReference type="SAM" id="Phobius"/>
    </source>
</evidence>
<accession>A0ABQ5TBZ9</accession>
<keyword evidence="4" id="KW-0812">Transmembrane</keyword>
<dbReference type="PANTHER" id="PTHR30576">
    <property type="entry name" value="COLANIC BIOSYNTHESIS UDP-GLUCOSE LIPID CARRIER TRANSFERASE"/>
    <property type="match status" value="1"/>
</dbReference>
<evidence type="ECO:0000259" key="5">
    <source>
        <dbReference type="Pfam" id="PF02397"/>
    </source>
</evidence>
<evidence type="ECO:0000256" key="2">
    <source>
        <dbReference type="ARBA" id="ARBA00023169"/>
    </source>
</evidence>
<gene>
    <name evidence="6" type="primary">pssZ</name>
    <name evidence="6" type="ORF">GCM10017620_18560</name>
</gene>
<dbReference type="InterPro" id="IPR003362">
    <property type="entry name" value="Bact_transf"/>
</dbReference>
<reference evidence="6" key="2">
    <citation type="submission" date="2023-01" db="EMBL/GenBank/DDBJ databases">
        <authorList>
            <person name="Sun Q."/>
            <person name="Evtushenko L."/>
        </authorList>
    </citation>
    <scope>NUCLEOTIDE SEQUENCE</scope>
    <source>
        <strain evidence="6">VKM B-1499</strain>
    </source>
</reference>
<keyword evidence="4" id="KW-1133">Transmembrane helix</keyword>
<evidence type="ECO:0000256" key="1">
    <source>
        <dbReference type="ARBA" id="ARBA00006464"/>
    </source>
</evidence>
<feature type="domain" description="Bacterial sugar transferase" evidence="5">
    <location>
        <begin position="41"/>
        <end position="225"/>
    </location>
</feature>
<keyword evidence="2" id="KW-0270">Exopolysaccharide synthesis</keyword>
<keyword evidence="4" id="KW-0472">Membrane</keyword>
<organism evidence="6 7">
    <name type="scientific">Brevundimonas intermedia</name>
    <dbReference type="NCBI Taxonomy" id="74315"/>
    <lineage>
        <taxon>Bacteria</taxon>
        <taxon>Pseudomonadati</taxon>
        <taxon>Pseudomonadota</taxon>
        <taxon>Alphaproteobacteria</taxon>
        <taxon>Caulobacterales</taxon>
        <taxon>Caulobacteraceae</taxon>
        <taxon>Brevundimonas</taxon>
    </lineage>
</organism>
<dbReference type="RefSeq" id="WP_271165098.1">
    <property type="nucleotide sequence ID" value="NZ_BSFD01000005.1"/>
</dbReference>
<dbReference type="PANTHER" id="PTHR30576:SF0">
    <property type="entry name" value="UNDECAPRENYL-PHOSPHATE N-ACETYLGALACTOSAMINYL 1-PHOSPHATE TRANSFERASE-RELATED"/>
    <property type="match status" value="1"/>
</dbReference>
<evidence type="ECO:0000313" key="6">
    <source>
        <dbReference type="EMBL" id="GLK48883.1"/>
    </source>
</evidence>
<comment type="similarity">
    <text evidence="1">Belongs to the bacterial sugar transferase family.</text>
</comment>
<name>A0ABQ5TBZ9_9CAUL</name>
<dbReference type="EMBL" id="BSFD01000005">
    <property type="protein sequence ID" value="GLK48883.1"/>
    <property type="molecule type" value="Genomic_DNA"/>
</dbReference>
<evidence type="ECO:0000256" key="3">
    <source>
        <dbReference type="SAM" id="MobiDB-lite"/>
    </source>
</evidence>
<feature type="transmembrane region" description="Helical" evidence="4">
    <location>
        <begin position="46"/>
        <end position="69"/>
    </location>
</feature>
<evidence type="ECO:0000313" key="7">
    <source>
        <dbReference type="Proteomes" id="UP001143509"/>
    </source>
</evidence>
<reference evidence="6" key="1">
    <citation type="journal article" date="2014" name="Int. J. Syst. Evol. Microbiol.">
        <title>Complete genome of a new Firmicutes species belonging to the dominant human colonic microbiota ('Ruminococcus bicirculans') reveals two chromosomes and a selective capacity to utilize plant glucans.</title>
        <authorList>
            <consortium name="NISC Comparative Sequencing Program"/>
            <person name="Wegmann U."/>
            <person name="Louis P."/>
            <person name="Goesmann A."/>
            <person name="Henrissat B."/>
            <person name="Duncan S.H."/>
            <person name="Flint H.J."/>
        </authorList>
    </citation>
    <scope>NUCLEOTIDE SEQUENCE</scope>
    <source>
        <strain evidence="6">VKM B-1499</strain>
    </source>
</reference>
<proteinExistence type="inferred from homology"/>
<feature type="region of interest" description="Disordered" evidence="3">
    <location>
        <begin position="1"/>
        <end position="26"/>
    </location>
</feature>
<feature type="compositionally biased region" description="Polar residues" evidence="3">
    <location>
        <begin position="1"/>
        <end position="21"/>
    </location>
</feature>
<comment type="caution">
    <text evidence="6">The sequence shown here is derived from an EMBL/GenBank/DDBJ whole genome shotgun (WGS) entry which is preliminary data.</text>
</comment>
<dbReference type="Proteomes" id="UP001143509">
    <property type="component" value="Unassembled WGS sequence"/>
</dbReference>